<protein>
    <submittedName>
        <fullName evidence="3">Uncharacterized protein</fullName>
    </submittedName>
</protein>
<evidence type="ECO:0000256" key="1">
    <source>
        <dbReference type="SAM" id="MobiDB-lite"/>
    </source>
</evidence>
<feature type="region of interest" description="Disordered" evidence="1">
    <location>
        <begin position="1"/>
        <end position="25"/>
    </location>
</feature>
<feature type="transmembrane region" description="Helical" evidence="2">
    <location>
        <begin position="58"/>
        <end position="79"/>
    </location>
</feature>
<keyword evidence="2" id="KW-0812">Transmembrane</keyword>
<keyword evidence="2" id="KW-1133">Transmembrane helix</keyword>
<name>A0A7W4UXB5_LEIAQ</name>
<keyword evidence="2" id="KW-0472">Membrane</keyword>
<feature type="transmembrane region" description="Helical" evidence="2">
    <location>
        <begin position="91"/>
        <end position="118"/>
    </location>
</feature>
<organism evidence="3 4">
    <name type="scientific">Leifsonia aquatica</name>
    <name type="common">Corynebacterium aquaticum</name>
    <dbReference type="NCBI Taxonomy" id="144185"/>
    <lineage>
        <taxon>Bacteria</taxon>
        <taxon>Bacillati</taxon>
        <taxon>Actinomycetota</taxon>
        <taxon>Actinomycetes</taxon>
        <taxon>Micrococcales</taxon>
        <taxon>Microbacteriaceae</taxon>
        <taxon>Leifsonia</taxon>
    </lineage>
</organism>
<accession>A0A7W4UXB5</accession>
<dbReference type="EMBL" id="JACHVP010000003">
    <property type="protein sequence ID" value="MBB2968020.1"/>
    <property type="molecule type" value="Genomic_DNA"/>
</dbReference>
<reference evidence="3 4" key="1">
    <citation type="submission" date="2020-08" db="EMBL/GenBank/DDBJ databases">
        <title>Sequencing the genomes of 1000 actinobacteria strains.</title>
        <authorList>
            <person name="Klenk H.-P."/>
        </authorList>
    </citation>
    <scope>NUCLEOTIDE SEQUENCE [LARGE SCALE GENOMIC DNA]</scope>
    <source>
        <strain evidence="3 4">DSM 20146</strain>
    </source>
</reference>
<feature type="compositionally biased region" description="Polar residues" evidence="1">
    <location>
        <begin position="1"/>
        <end position="14"/>
    </location>
</feature>
<proteinExistence type="predicted"/>
<dbReference type="RefSeq" id="WP_021765460.1">
    <property type="nucleotide sequence ID" value="NZ_JACHVP010000003.1"/>
</dbReference>
<dbReference type="AlphaFoldDB" id="A0A7W4UXB5"/>
<keyword evidence="4" id="KW-1185">Reference proteome</keyword>
<dbReference type="Proteomes" id="UP000538196">
    <property type="component" value="Unassembled WGS sequence"/>
</dbReference>
<gene>
    <name evidence="3" type="ORF">FHX33_002790</name>
</gene>
<evidence type="ECO:0000313" key="3">
    <source>
        <dbReference type="EMBL" id="MBB2968020.1"/>
    </source>
</evidence>
<feature type="transmembrane region" description="Helical" evidence="2">
    <location>
        <begin position="31"/>
        <end position="52"/>
    </location>
</feature>
<evidence type="ECO:0000256" key="2">
    <source>
        <dbReference type="SAM" id="Phobius"/>
    </source>
</evidence>
<evidence type="ECO:0000313" key="4">
    <source>
        <dbReference type="Proteomes" id="UP000538196"/>
    </source>
</evidence>
<sequence>MTTNGSKRSAQGSSQDRDGGRKTSRVRVNPWGVAGILAAVLACAISFVPYVSSGEPRGSFLGIIVSIAGVVVGSIGLSARSSERITPSIALVFDAIAFVVVAYFVFAYAIPTLILWSFQ</sequence>
<comment type="caution">
    <text evidence="3">The sequence shown here is derived from an EMBL/GenBank/DDBJ whole genome shotgun (WGS) entry which is preliminary data.</text>
</comment>